<dbReference type="OrthoDB" id="3061561at2759"/>
<gene>
    <name evidence="3" type="ORF">BDV95DRAFT_351257</name>
</gene>
<evidence type="ECO:0000256" key="2">
    <source>
        <dbReference type="SAM" id="SignalP"/>
    </source>
</evidence>
<name>A0A7C8I909_9PLEO</name>
<keyword evidence="1" id="KW-0812">Transmembrane</keyword>
<evidence type="ECO:0000256" key="1">
    <source>
        <dbReference type="SAM" id="Phobius"/>
    </source>
</evidence>
<keyword evidence="1" id="KW-1133">Transmembrane helix</keyword>
<comment type="caution">
    <text evidence="3">The sequence shown here is derived from an EMBL/GenBank/DDBJ whole genome shotgun (WGS) entry which is preliminary data.</text>
</comment>
<evidence type="ECO:0000313" key="3">
    <source>
        <dbReference type="EMBL" id="KAF2873697.1"/>
    </source>
</evidence>
<keyword evidence="2" id="KW-0732">Signal</keyword>
<sequence length="117" mass="13262">MWRASAFVMIAAPLVHAFPFAMEVFWEWDRSFRSSSVVELDDGKAAPHISLPVRVWESVLSSFVSMTFVVSVGLASICWAAYPFARLYVLVECFAGLRVERDVYRTVEWANFIPHAG</sequence>
<proteinExistence type="predicted"/>
<protein>
    <recommendedName>
        <fullName evidence="5">Etoposide-induced protein 2.4-domain-containing protein</fullName>
    </recommendedName>
</protein>
<dbReference type="Proteomes" id="UP000481861">
    <property type="component" value="Unassembled WGS sequence"/>
</dbReference>
<keyword evidence="4" id="KW-1185">Reference proteome</keyword>
<dbReference type="AlphaFoldDB" id="A0A7C8I909"/>
<organism evidence="3 4">
    <name type="scientific">Massariosphaeria phaeospora</name>
    <dbReference type="NCBI Taxonomy" id="100035"/>
    <lineage>
        <taxon>Eukaryota</taxon>
        <taxon>Fungi</taxon>
        <taxon>Dikarya</taxon>
        <taxon>Ascomycota</taxon>
        <taxon>Pezizomycotina</taxon>
        <taxon>Dothideomycetes</taxon>
        <taxon>Pleosporomycetidae</taxon>
        <taxon>Pleosporales</taxon>
        <taxon>Pleosporales incertae sedis</taxon>
        <taxon>Massariosphaeria</taxon>
    </lineage>
</organism>
<feature type="signal peptide" evidence="2">
    <location>
        <begin position="1"/>
        <end position="17"/>
    </location>
</feature>
<accession>A0A7C8I909</accession>
<evidence type="ECO:0000313" key="4">
    <source>
        <dbReference type="Proteomes" id="UP000481861"/>
    </source>
</evidence>
<dbReference type="EMBL" id="JAADJZ010000007">
    <property type="protein sequence ID" value="KAF2873697.1"/>
    <property type="molecule type" value="Genomic_DNA"/>
</dbReference>
<feature type="transmembrane region" description="Helical" evidence="1">
    <location>
        <begin position="59"/>
        <end position="82"/>
    </location>
</feature>
<evidence type="ECO:0008006" key="5">
    <source>
        <dbReference type="Google" id="ProtNLM"/>
    </source>
</evidence>
<reference evidence="3 4" key="1">
    <citation type="submission" date="2020-01" db="EMBL/GenBank/DDBJ databases">
        <authorList>
            <consortium name="DOE Joint Genome Institute"/>
            <person name="Haridas S."/>
            <person name="Albert R."/>
            <person name="Binder M."/>
            <person name="Bloem J."/>
            <person name="Labutti K."/>
            <person name="Salamov A."/>
            <person name="Andreopoulos B."/>
            <person name="Baker S.E."/>
            <person name="Barry K."/>
            <person name="Bills G."/>
            <person name="Bluhm B.H."/>
            <person name="Cannon C."/>
            <person name="Castanera R."/>
            <person name="Culley D.E."/>
            <person name="Daum C."/>
            <person name="Ezra D."/>
            <person name="Gonzalez J.B."/>
            <person name="Henrissat B."/>
            <person name="Kuo A."/>
            <person name="Liang C."/>
            <person name="Lipzen A."/>
            <person name="Lutzoni F."/>
            <person name="Magnuson J."/>
            <person name="Mondo S."/>
            <person name="Nolan M."/>
            <person name="Ohm R."/>
            <person name="Pangilinan J."/>
            <person name="Park H.-J.H."/>
            <person name="Ramirez L."/>
            <person name="Alfaro M."/>
            <person name="Sun H."/>
            <person name="Tritt A."/>
            <person name="Yoshinaga Y."/>
            <person name="Zwiers L.-H.L."/>
            <person name="Turgeon B.G."/>
            <person name="Goodwin S.B."/>
            <person name="Spatafora J.W."/>
            <person name="Crous P.W."/>
            <person name="Grigoriev I.V."/>
        </authorList>
    </citation>
    <scope>NUCLEOTIDE SEQUENCE [LARGE SCALE GENOMIC DNA]</scope>
    <source>
        <strain evidence="3 4">CBS 611.86</strain>
    </source>
</reference>
<keyword evidence="1" id="KW-0472">Membrane</keyword>
<feature type="chain" id="PRO_5028804279" description="Etoposide-induced protein 2.4-domain-containing protein" evidence="2">
    <location>
        <begin position="18"/>
        <end position="117"/>
    </location>
</feature>